<gene>
    <name evidence="1" type="ORF">BCY88_25310</name>
</gene>
<name>A0A3R7HPI3_9BURK</name>
<evidence type="ECO:0000313" key="2">
    <source>
        <dbReference type="Proteomes" id="UP000283709"/>
    </source>
</evidence>
<reference evidence="1 2" key="1">
    <citation type="submission" date="2016-07" db="EMBL/GenBank/DDBJ databases">
        <title>Genome analysis of Burkholderia fungorum ES3-20.</title>
        <authorList>
            <person name="Xu D."/>
            <person name="Yao R."/>
            <person name="Zheng S."/>
        </authorList>
    </citation>
    <scope>NUCLEOTIDE SEQUENCE [LARGE SCALE GENOMIC DNA]</scope>
    <source>
        <strain evidence="1 2">ES3-20</strain>
    </source>
</reference>
<dbReference type="InterPro" id="IPR011990">
    <property type="entry name" value="TPR-like_helical_dom_sf"/>
</dbReference>
<dbReference type="RefSeq" id="WP_120345144.1">
    <property type="nucleotide sequence ID" value="NZ_MCAS01000013.1"/>
</dbReference>
<dbReference type="AlphaFoldDB" id="A0A3R7HPI3"/>
<dbReference type="Gene3D" id="1.25.40.10">
    <property type="entry name" value="Tetratricopeptide repeat domain"/>
    <property type="match status" value="1"/>
</dbReference>
<dbReference type="Proteomes" id="UP000283709">
    <property type="component" value="Unassembled WGS sequence"/>
</dbReference>
<organism evidence="1 2">
    <name type="scientific">Paraburkholderia fungorum</name>
    <dbReference type="NCBI Taxonomy" id="134537"/>
    <lineage>
        <taxon>Bacteria</taxon>
        <taxon>Pseudomonadati</taxon>
        <taxon>Pseudomonadota</taxon>
        <taxon>Betaproteobacteria</taxon>
        <taxon>Burkholderiales</taxon>
        <taxon>Burkholderiaceae</taxon>
        <taxon>Paraburkholderia</taxon>
    </lineage>
</organism>
<evidence type="ECO:0000313" key="1">
    <source>
        <dbReference type="EMBL" id="RKF46203.1"/>
    </source>
</evidence>
<dbReference type="SUPFAM" id="SSF53756">
    <property type="entry name" value="UDP-Glycosyltransferase/glycogen phosphorylase"/>
    <property type="match status" value="1"/>
</dbReference>
<comment type="caution">
    <text evidence="1">The sequence shown here is derived from an EMBL/GenBank/DDBJ whole genome shotgun (WGS) entry which is preliminary data.</text>
</comment>
<dbReference type="SUPFAM" id="SSF48452">
    <property type="entry name" value="TPR-like"/>
    <property type="match status" value="1"/>
</dbReference>
<accession>A0A3R7HPI3</accession>
<protein>
    <submittedName>
        <fullName evidence="1">Uncharacterized protein</fullName>
    </submittedName>
</protein>
<dbReference type="EMBL" id="MCAS01000013">
    <property type="protein sequence ID" value="RKF46203.1"/>
    <property type="molecule type" value="Genomic_DNA"/>
</dbReference>
<dbReference type="Gene3D" id="3.40.50.2000">
    <property type="entry name" value="Glycogen Phosphorylase B"/>
    <property type="match status" value="1"/>
</dbReference>
<dbReference type="OrthoDB" id="9814129at2"/>
<proteinExistence type="predicted"/>
<sequence length="461" mass="52133">MNDNDTTVDIPVACEDPVQDALERVAALAGTNRTRELAETIKQTRTRFAGDVGALRSLAYVLNTHDRFSDALSVARQGLALRPHHPLLHHNAARALSIQGRLDESRPHSMEAARLLPDNPYLQFHLAGVQLSLGEFADGWKRYRWFYALPGQAEEHVRPRFPEWNGESVEGRQFLLVGEQGHGDEIQFLRCAEWLHRQGATVDVLVSRPIAQLAASMKSVRTVFVTLPPGPYDYWCYMLRMPEHMKLDLSMLPIAMPYLAAAPEKVRRWRDRLETASRSGTPVQNKRVGIVWAGNPGHALDRFRSIRLDALKPLFAPGGMTWYALQKGPRENESQVLAREYDVHTLGPAIDDFTDTLAILQTLDLLITVDTSVAHLAGAAGLPVWVLIPAYSEWRWLRNRTDSPWYPSMRLFRQRKLGEWGPVIEEVRAELQLWRDAPLRCTSRACTAQVQPPLPTPFISL</sequence>